<name>A0AAD9ILZ5_PROWI</name>
<dbReference type="EMBL" id="JASFZW010000001">
    <property type="protein sequence ID" value="KAK2080931.1"/>
    <property type="molecule type" value="Genomic_DNA"/>
</dbReference>
<organism evidence="1 2">
    <name type="scientific">Prototheca wickerhamii</name>
    <dbReference type="NCBI Taxonomy" id="3111"/>
    <lineage>
        <taxon>Eukaryota</taxon>
        <taxon>Viridiplantae</taxon>
        <taxon>Chlorophyta</taxon>
        <taxon>core chlorophytes</taxon>
        <taxon>Trebouxiophyceae</taxon>
        <taxon>Chlorellales</taxon>
        <taxon>Chlorellaceae</taxon>
        <taxon>Prototheca</taxon>
    </lineage>
</organism>
<dbReference type="AlphaFoldDB" id="A0AAD9ILZ5"/>
<evidence type="ECO:0000313" key="2">
    <source>
        <dbReference type="Proteomes" id="UP001255856"/>
    </source>
</evidence>
<gene>
    <name evidence="1" type="ORF">QBZ16_000785</name>
</gene>
<comment type="caution">
    <text evidence="1">The sequence shown here is derived from an EMBL/GenBank/DDBJ whole genome shotgun (WGS) entry which is preliminary data.</text>
</comment>
<proteinExistence type="predicted"/>
<sequence length="342" mass="38667">MSDSSTWVTSLSEDDLQAYDFDLDEAELKRLRSLEKTRARNRRAQATYREKRKRERASAAIALEQVARVQVSNVFSGINEPGLTPGQIGLLSSLEHFLEIEPDSTLLQGRDLEALLATDAPLLGEQARAFSSRVCADINLYESLSHKDPELLEDITRGFRHGRLTLWRLFRQRPGCIAEVIRCGQPLPPNVHSTGYWMNVVAKLRLSREQEELLDNLQARILPQLDLIHDERRRLLKQLCHMSLISCTSSLQEATSSALQVTDCLERNMEAEWKLAMLPCALFFSSHFSVIQKCRLFRNSFPVLPDVLSICVARAATQRAKLQCEPACASSLISWHPTAQLA</sequence>
<dbReference type="Proteomes" id="UP001255856">
    <property type="component" value="Unassembled WGS sequence"/>
</dbReference>
<protein>
    <recommendedName>
        <fullName evidence="3">BZIP domain-containing protein</fullName>
    </recommendedName>
</protein>
<accession>A0AAD9ILZ5</accession>
<evidence type="ECO:0000313" key="1">
    <source>
        <dbReference type="EMBL" id="KAK2080931.1"/>
    </source>
</evidence>
<reference evidence="1" key="1">
    <citation type="submission" date="2021-01" db="EMBL/GenBank/DDBJ databases">
        <authorList>
            <person name="Eckstrom K.M.E."/>
        </authorList>
    </citation>
    <scope>NUCLEOTIDE SEQUENCE</scope>
    <source>
        <strain evidence="1">UVCC 0001</strain>
    </source>
</reference>
<evidence type="ECO:0008006" key="3">
    <source>
        <dbReference type="Google" id="ProtNLM"/>
    </source>
</evidence>
<keyword evidence="2" id="KW-1185">Reference proteome</keyword>